<dbReference type="EMBL" id="CP086136">
    <property type="protein sequence ID" value="UEM17308.1"/>
    <property type="molecule type" value="Genomic_DNA"/>
</dbReference>
<evidence type="ECO:0000313" key="6">
    <source>
        <dbReference type="Proteomes" id="UP000564836"/>
    </source>
</evidence>
<sequence>MATGAAEAFEPTDQVAGGNMPRDRLAMQGDELGELGNADGGAAGKGGLERLAQLERIRGQGAGGHRSASTRWTRSPMICARPAATRRSTTLSPIRLLP</sequence>
<dbReference type="KEGG" id="bban:J4G43_025600"/>
<reference evidence="2" key="3">
    <citation type="submission" date="2021-03" db="EMBL/GenBank/DDBJ databases">
        <title>Whole Genome Sequence of Bradyrhizobium sp. Strain 144S4.</title>
        <authorList>
            <person name="Bromfield E.S.P."/>
            <person name="Cloutier S."/>
        </authorList>
    </citation>
    <scope>NUCLEOTIDE SEQUENCE [LARGE SCALE GENOMIC DNA]</scope>
    <source>
        <strain evidence="2">144S4</strain>
    </source>
</reference>
<gene>
    <name evidence="5" type="ORF">G6321_00025330</name>
    <name evidence="3" type="ORF">G6321_42895</name>
    <name evidence="4" type="ORF">J4G43_025600</name>
    <name evidence="2" type="ORF">J4G43_27610</name>
</gene>
<dbReference type="EMBL" id="JACBFH010000001">
    <property type="protein sequence ID" value="NYY94912.1"/>
    <property type="molecule type" value="Genomic_DNA"/>
</dbReference>
<accession>A0A7Z0QLJ3</accession>
<evidence type="ECO:0000256" key="1">
    <source>
        <dbReference type="SAM" id="MobiDB-lite"/>
    </source>
</evidence>
<evidence type="ECO:0000313" key="5">
    <source>
        <dbReference type="EMBL" id="UGX98268.1"/>
    </source>
</evidence>
<dbReference type="AlphaFoldDB" id="A0A7Z0QLJ3"/>
<reference evidence="3" key="2">
    <citation type="submission" date="2020-06" db="EMBL/GenBank/DDBJ databases">
        <title>Whole Genome Sequence of Bradyrhizobium sp. Strain 323S2.</title>
        <authorList>
            <person name="Bromfield E.S.P."/>
        </authorList>
    </citation>
    <scope>NUCLEOTIDE SEQUENCE [LARGE SCALE GENOMIC DNA]</scope>
    <source>
        <strain evidence="3">323S2</strain>
    </source>
</reference>
<protein>
    <submittedName>
        <fullName evidence="3">Uncharacterized protein</fullName>
    </submittedName>
</protein>
<dbReference type="RefSeq" id="WP_166341438.1">
    <property type="nucleotide sequence ID" value="NZ_CP086136.1"/>
</dbReference>
<dbReference type="EMBL" id="JAGEMI010000001">
    <property type="protein sequence ID" value="MBO1864555.1"/>
    <property type="molecule type" value="Genomic_DNA"/>
</dbReference>
<evidence type="ECO:0000313" key="2">
    <source>
        <dbReference type="EMBL" id="MBO1864555.1"/>
    </source>
</evidence>
<reference evidence="5 6" key="1">
    <citation type="journal article" date="2017" name="Syst. Appl. Microbiol.">
        <title>Soybeans inoculated with root zone soils of Canadian native legumes harbour diverse and novel Bradyrhizobium spp. that possess agricultural potential.</title>
        <authorList>
            <person name="Bromfield E.S.P."/>
            <person name="Cloutier S."/>
            <person name="Tambong J.T."/>
            <person name="Tran Thi T.V."/>
        </authorList>
    </citation>
    <scope>NUCLEOTIDE SEQUENCE [LARGE SCALE GENOMIC DNA]</scope>
    <source>
        <strain evidence="5 6">323S2</strain>
    </source>
</reference>
<name>A0A7Z0QLJ3_9BRAD</name>
<evidence type="ECO:0000313" key="4">
    <source>
        <dbReference type="EMBL" id="UEM17308.1"/>
    </source>
</evidence>
<proteinExistence type="predicted"/>
<feature type="region of interest" description="Disordered" evidence="1">
    <location>
        <begin position="1"/>
        <end position="24"/>
    </location>
</feature>
<reference evidence="6 7" key="4">
    <citation type="journal article" date="2022" name="Int. J. Syst. Evol. Microbiol.">
        <title>Strains of Bradyrhizobium barranii sp. nov. associated with legumes native to Canada are symbionts of soybeans and belong to different subspecies (subsp. barranii subsp. nov. and subsp. apii subsp. nov.) and symbiovars (sv. glycinearum and sv. septentrionale).</title>
        <authorList>
            <person name="Bromfield E.S.P."/>
            <person name="Cloutier S."/>
            <person name="Wasai-Hara S."/>
            <person name="Minamisawa K."/>
        </authorList>
    </citation>
    <scope>NUCLEOTIDE SEQUENCE [LARGE SCALE GENOMIC DNA]</scope>
    <source>
        <strain evidence="5 7">144S4</strain>
        <strain evidence="6">323S2</strain>
    </source>
</reference>
<evidence type="ECO:0000313" key="7">
    <source>
        <dbReference type="Proteomes" id="UP000664702"/>
    </source>
</evidence>
<organism evidence="3">
    <name type="scientific">Bradyrhizobium barranii subsp. barranii</name>
    <dbReference type="NCBI Taxonomy" id="2823807"/>
    <lineage>
        <taxon>Bacteria</taxon>
        <taxon>Pseudomonadati</taxon>
        <taxon>Pseudomonadota</taxon>
        <taxon>Alphaproteobacteria</taxon>
        <taxon>Hyphomicrobiales</taxon>
        <taxon>Nitrobacteraceae</taxon>
        <taxon>Bradyrhizobium</taxon>
        <taxon>Bradyrhizobium barranii</taxon>
    </lineage>
</organism>
<dbReference type="Proteomes" id="UP000664702">
    <property type="component" value="Chromosome"/>
</dbReference>
<dbReference type="EMBL" id="CP088280">
    <property type="protein sequence ID" value="UGX98268.1"/>
    <property type="molecule type" value="Genomic_DNA"/>
</dbReference>
<feature type="region of interest" description="Disordered" evidence="1">
    <location>
        <begin position="58"/>
        <end position="98"/>
    </location>
</feature>
<dbReference type="Proteomes" id="UP000564836">
    <property type="component" value="Chromosome"/>
</dbReference>
<evidence type="ECO:0000313" key="3">
    <source>
        <dbReference type="EMBL" id="NYY94912.1"/>
    </source>
</evidence>